<evidence type="ECO:0000256" key="6">
    <source>
        <dbReference type="ARBA" id="ARBA00022679"/>
    </source>
</evidence>
<keyword evidence="6 10" id="KW-0808">Transferase</keyword>
<dbReference type="GO" id="GO:0005737">
    <property type="term" value="C:cytoplasm"/>
    <property type="evidence" value="ECO:0007669"/>
    <property type="project" value="UniProtKB-SubCell"/>
</dbReference>
<evidence type="ECO:0000256" key="10">
    <source>
        <dbReference type="PIRNR" id="PIRNR015601"/>
    </source>
</evidence>
<dbReference type="PANTHER" id="PTHR30027:SF3">
    <property type="entry name" value="16S RRNA (URACIL(1498)-N(3))-METHYLTRANSFERASE"/>
    <property type="match status" value="1"/>
</dbReference>
<comment type="catalytic activity">
    <reaction evidence="9 10">
        <text>uridine(1498) in 16S rRNA + S-adenosyl-L-methionine = N(3)-methyluridine(1498) in 16S rRNA + S-adenosyl-L-homocysteine + H(+)</text>
        <dbReference type="Rhea" id="RHEA:42920"/>
        <dbReference type="Rhea" id="RHEA-COMP:10283"/>
        <dbReference type="Rhea" id="RHEA-COMP:10284"/>
        <dbReference type="ChEBI" id="CHEBI:15378"/>
        <dbReference type="ChEBI" id="CHEBI:57856"/>
        <dbReference type="ChEBI" id="CHEBI:59789"/>
        <dbReference type="ChEBI" id="CHEBI:65315"/>
        <dbReference type="ChEBI" id="CHEBI:74502"/>
        <dbReference type="EC" id="2.1.1.193"/>
    </reaction>
</comment>
<keyword evidence="5 10" id="KW-0489">Methyltransferase</keyword>
<name>A0A2H0RDD3_9BACT</name>
<evidence type="ECO:0000313" key="13">
    <source>
        <dbReference type="Proteomes" id="UP000228767"/>
    </source>
</evidence>
<dbReference type="GO" id="GO:0070042">
    <property type="term" value="F:rRNA (uridine-N3-)-methyltransferase activity"/>
    <property type="evidence" value="ECO:0007669"/>
    <property type="project" value="TreeGrafter"/>
</dbReference>
<evidence type="ECO:0000256" key="7">
    <source>
        <dbReference type="ARBA" id="ARBA00022691"/>
    </source>
</evidence>
<evidence type="ECO:0000256" key="8">
    <source>
        <dbReference type="ARBA" id="ARBA00025699"/>
    </source>
</evidence>
<accession>A0A2H0RDD3</accession>
<dbReference type="CDD" id="cd18084">
    <property type="entry name" value="RsmE-like"/>
    <property type="match status" value="1"/>
</dbReference>
<keyword evidence="4 10" id="KW-0698">rRNA processing</keyword>
<comment type="caution">
    <text evidence="12">The sequence shown here is derived from an EMBL/GenBank/DDBJ whole genome shotgun (WGS) entry which is preliminary data.</text>
</comment>
<dbReference type="GO" id="GO:0070475">
    <property type="term" value="P:rRNA base methylation"/>
    <property type="evidence" value="ECO:0007669"/>
    <property type="project" value="TreeGrafter"/>
</dbReference>
<protein>
    <recommendedName>
        <fullName evidence="10">Ribosomal RNA small subunit methyltransferase E</fullName>
        <ecNumber evidence="10">2.1.1.193</ecNumber>
    </recommendedName>
</protein>
<evidence type="ECO:0000259" key="11">
    <source>
        <dbReference type="Pfam" id="PF04452"/>
    </source>
</evidence>
<evidence type="ECO:0000256" key="9">
    <source>
        <dbReference type="ARBA" id="ARBA00047944"/>
    </source>
</evidence>
<evidence type="ECO:0000256" key="4">
    <source>
        <dbReference type="ARBA" id="ARBA00022552"/>
    </source>
</evidence>
<dbReference type="InterPro" id="IPR029028">
    <property type="entry name" value="Alpha/beta_knot_MTases"/>
</dbReference>
<proteinExistence type="inferred from homology"/>
<dbReference type="Proteomes" id="UP000228767">
    <property type="component" value="Unassembled WGS sequence"/>
</dbReference>
<evidence type="ECO:0000256" key="3">
    <source>
        <dbReference type="ARBA" id="ARBA00022490"/>
    </source>
</evidence>
<keyword evidence="3 10" id="KW-0963">Cytoplasm</keyword>
<dbReference type="Gene3D" id="3.40.1280.10">
    <property type="match status" value="1"/>
</dbReference>
<dbReference type="SUPFAM" id="SSF88697">
    <property type="entry name" value="PUA domain-like"/>
    <property type="match status" value="1"/>
</dbReference>
<dbReference type="InterPro" id="IPR029026">
    <property type="entry name" value="tRNA_m1G_MTases_N"/>
</dbReference>
<dbReference type="InterPro" id="IPR006700">
    <property type="entry name" value="RsmE"/>
</dbReference>
<dbReference type="PIRSF" id="PIRSF015601">
    <property type="entry name" value="MTase_slr0722"/>
    <property type="match status" value="1"/>
</dbReference>
<dbReference type="NCBIfam" id="TIGR00046">
    <property type="entry name" value="RsmE family RNA methyltransferase"/>
    <property type="match status" value="1"/>
</dbReference>
<comment type="subcellular location">
    <subcellularLocation>
        <location evidence="1 10">Cytoplasm</location>
    </subcellularLocation>
</comment>
<dbReference type="Pfam" id="PF04452">
    <property type="entry name" value="Methyltrans_RNA"/>
    <property type="match status" value="1"/>
</dbReference>
<reference evidence="12 13" key="1">
    <citation type="submission" date="2017-09" db="EMBL/GenBank/DDBJ databases">
        <title>Depth-based differentiation of microbial function through sediment-hosted aquifers and enrichment of novel symbionts in the deep terrestrial subsurface.</title>
        <authorList>
            <person name="Probst A.J."/>
            <person name="Ladd B."/>
            <person name="Jarett J.K."/>
            <person name="Geller-Mcgrath D.E."/>
            <person name="Sieber C.M."/>
            <person name="Emerson J.B."/>
            <person name="Anantharaman K."/>
            <person name="Thomas B.C."/>
            <person name="Malmstrom R."/>
            <person name="Stieglmeier M."/>
            <person name="Klingl A."/>
            <person name="Woyke T."/>
            <person name="Ryan C.M."/>
            <person name="Banfield J.F."/>
        </authorList>
    </citation>
    <scope>NUCLEOTIDE SEQUENCE [LARGE SCALE GENOMIC DNA]</scope>
    <source>
        <strain evidence="12">CG10_big_fil_rev_8_21_14_0_10_51_16</strain>
    </source>
</reference>
<keyword evidence="7 10" id="KW-0949">S-adenosyl-L-methionine</keyword>
<organism evidence="12 13">
    <name type="scientific">Candidatus Vogelbacteria bacterium CG10_big_fil_rev_8_21_14_0_10_51_16</name>
    <dbReference type="NCBI Taxonomy" id="1975045"/>
    <lineage>
        <taxon>Bacteria</taxon>
        <taxon>Candidatus Vogeliibacteriota</taxon>
    </lineage>
</organism>
<dbReference type="SUPFAM" id="SSF75217">
    <property type="entry name" value="alpha/beta knot"/>
    <property type="match status" value="1"/>
</dbReference>
<dbReference type="InterPro" id="IPR015947">
    <property type="entry name" value="PUA-like_sf"/>
</dbReference>
<sequence>MSYFLSEDKLSEGKVLTLTGVEARHILASRRMKPGETFHLQGPDEVRHLAMFAERKGKSALVVQIGPIVPAPPEPLLHITLCQALVAEQPLDLIIQKATELGVARVLVFPATRSPYHLPPTKVAKKLERWRAIATEAAKQCDRLRGVNVAWVSSLNEGLENVPNSVERFSLSQHAKQSLALLLRSKVAEMRNEKSASIRVQSASICVYVGPEGGWSEEEHNLFKTSGIPEVTLGPRVLRAETAAIAAAIIIQSLAGDMG</sequence>
<dbReference type="InterPro" id="IPR046886">
    <property type="entry name" value="RsmE_MTase_dom"/>
</dbReference>
<evidence type="ECO:0000256" key="2">
    <source>
        <dbReference type="ARBA" id="ARBA00005528"/>
    </source>
</evidence>
<dbReference type="PANTHER" id="PTHR30027">
    <property type="entry name" value="RIBOSOMAL RNA SMALL SUBUNIT METHYLTRANSFERASE E"/>
    <property type="match status" value="1"/>
</dbReference>
<feature type="domain" description="Ribosomal RNA small subunit methyltransferase E methyltransferase" evidence="11">
    <location>
        <begin position="74"/>
        <end position="252"/>
    </location>
</feature>
<evidence type="ECO:0000256" key="1">
    <source>
        <dbReference type="ARBA" id="ARBA00004496"/>
    </source>
</evidence>
<evidence type="ECO:0000313" key="12">
    <source>
        <dbReference type="EMBL" id="PIR44483.1"/>
    </source>
</evidence>
<gene>
    <name evidence="12" type="ORF">COV10_04485</name>
</gene>
<dbReference type="EMBL" id="PCYI01000029">
    <property type="protein sequence ID" value="PIR44483.1"/>
    <property type="molecule type" value="Genomic_DNA"/>
</dbReference>
<comment type="function">
    <text evidence="8 10">Specifically methylates the N3 position of the uracil ring of uridine 1498 (m3U1498) in 16S rRNA. Acts on the fully assembled 30S ribosomal subunit.</text>
</comment>
<evidence type="ECO:0000256" key="5">
    <source>
        <dbReference type="ARBA" id="ARBA00022603"/>
    </source>
</evidence>
<dbReference type="EC" id="2.1.1.193" evidence="10"/>
<dbReference type="AlphaFoldDB" id="A0A2H0RDD3"/>
<comment type="similarity">
    <text evidence="2 10">Belongs to the RNA methyltransferase RsmE family.</text>
</comment>